<dbReference type="PROSITE" id="PS50216">
    <property type="entry name" value="DHHC"/>
    <property type="match status" value="1"/>
</dbReference>
<comment type="domain">
    <text evidence="10">The DHHC domain is required for palmitoyltransferase activity.</text>
</comment>
<name>A0A640KKV0_LEITA</name>
<feature type="transmembrane region" description="Helical" evidence="10">
    <location>
        <begin position="358"/>
        <end position="382"/>
    </location>
</feature>
<evidence type="ECO:0000256" key="5">
    <source>
        <dbReference type="ARBA" id="ARBA00023136"/>
    </source>
</evidence>
<gene>
    <name evidence="12" type="ORF">LtaPh_2819400</name>
</gene>
<dbReference type="EMBL" id="BLBS01000039">
    <property type="protein sequence ID" value="GET90112.1"/>
    <property type="molecule type" value="Genomic_DNA"/>
</dbReference>
<evidence type="ECO:0000256" key="9">
    <source>
        <dbReference type="ARBA" id="ARBA00048048"/>
    </source>
</evidence>
<feature type="domain" description="Palmitoyltransferase DHHC" evidence="11">
    <location>
        <begin position="281"/>
        <end position="402"/>
    </location>
</feature>
<dbReference type="GO" id="GO:0006612">
    <property type="term" value="P:protein targeting to membrane"/>
    <property type="evidence" value="ECO:0007669"/>
    <property type="project" value="TreeGrafter"/>
</dbReference>
<comment type="caution">
    <text evidence="12">The sequence shown here is derived from an EMBL/GenBank/DDBJ whole genome shotgun (WGS) entry which is preliminary data.</text>
</comment>
<evidence type="ECO:0000256" key="1">
    <source>
        <dbReference type="ARBA" id="ARBA00004127"/>
    </source>
</evidence>
<organism evidence="12 13">
    <name type="scientific">Leishmania tarentolae</name>
    <name type="common">Sauroleishmania tarentolae</name>
    <dbReference type="NCBI Taxonomy" id="5689"/>
    <lineage>
        <taxon>Eukaryota</taxon>
        <taxon>Discoba</taxon>
        <taxon>Euglenozoa</taxon>
        <taxon>Kinetoplastea</taxon>
        <taxon>Metakinetoplastina</taxon>
        <taxon>Trypanosomatida</taxon>
        <taxon>Trypanosomatidae</taxon>
        <taxon>Leishmaniinae</taxon>
        <taxon>Leishmania</taxon>
        <taxon>lizard Leishmania</taxon>
    </lineage>
</organism>
<keyword evidence="7" id="KW-0449">Lipoprotein</keyword>
<dbReference type="GO" id="GO:0019706">
    <property type="term" value="F:protein-cysteine S-palmitoyltransferase activity"/>
    <property type="evidence" value="ECO:0007669"/>
    <property type="project" value="UniProtKB-EC"/>
</dbReference>
<evidence type="ECO:0000256" key="4">
    <source>
        <dbReference type="ARBA" id="ARBA00022989"/>
    </source>
</evidence>
<evidence type="ECO:0000256" key="8">
    <source>
        <dbReference type="ARBA" id="ARBA00023315"/>
    </source>
</evidence>
<feature type="transmembrane region" description="Helical" evidence="10">
    <location>
        <begin position="165"/>
        <end position="196"/>
    </location>
</feature>
<protein>
    <recommendedName>
        <fullName evidence="10">Palmitoyltransferase</fullName>
        <ecNumber evidence="10">2.3.1.225</ecNumber>
    </recommendedName>
</protein>
<evidence type="ECO:0000313" key="12">
    <source>
        <dbReference type="EMBL" id="GET90112.1"/>
    </source>
</evidence>
<dbReference type="Proteomes" id="UP000419144">
    <property type="component" value="Unassembled WGS sequence"/>
</dbReference>
<dbReference type="AlphaFoldDB" id="A0A640KKV0"/>
<dbReference type="VEuPathDB" id="TriTrypDB:LtaPh_2819400"/>
<keyword evidence="4 10" id="KW-1133">Transmembrane helix</keyword>
<dbReference type="PANTHER" id="PTHR22883">
    <property type="entry name" value="ZINC FINGER DHHC DOMAIN CONTAINING PROTEIN"/>
    <property type="match status" value="1"/>
</dbReference>
<evidence type="ECO:0000313" key="13">
    <source>
        <dbReference type="Proteomes" id="UP000419144"/>
    </source>
</evidence>
<dbReference type="EC" id="2.3.1.225" evidence="10"/>
<keyword evidence="8 10" id="KW-0012">Acyltransferase</keyword>
<proteinExistence type="inferred from homology"/>
<comment type="catalytic activity">
    <reaction evidence="9 10">
        <text>L-cysteinyl-[protein] + hexadecanoyl-CoA = S-hexadecanoyl-L-cysteinyl-[protein] + CoA</text>
        <dbReference type="Rhea" id="RHEA:36683"/>
        <dbReference type="Rhea" id="RHEA-COMP:10131"/>
        <dbReference type="Rhea" id="RHEA-COMP:11032"/>
        <dbReference type="ChEBI" id="CHEBI:29950"/>
        <dbReference type="ChEBI" id="CHEBI:57287"/>
        <dbReference type="ChEBI" id="CHEBI:57379"/>
        <dbReference type="ChEBI" id="CHEBI:74151"/>
        <dbReference type="EC" id="2.3.1.225"/>
    </reaction>
</comment>
<comment type="similarity">
    <text evidence="10">Belongs to the DHHC palmitoyltransferase family.</text>
</comment>
<keyword evidence="2 10" id="KW-0808">Transferase</keyword>
<evidence type="ECO:0000256" key="3">
    <source>
        <dbReference type="ARBA" id="ARBA00022692"/>
    </source>
</evidence>
<accession>A0A640KKV0</accession>
<evidence type="ECO:0000259" key="11">
    <source>
        <dbReference type="Pfam" id="PF01529"/>
    </source>
</evidence>
<dbReference type="InterPro" id="IPR039859">
    <property type="entry name" value="PFA4/ZDH16/20/ERF2-like"/>
</dbReference>
<reference evidence="12" key="1">
    <citation type="submission" date="2019-11" db="EMBL/GenBank/DDBJ databases">
        <title>Leishmania tarentolae CDS.</title>
        <authorList>
            <person name="Goto Y."/>
            <person name="Yamagishi J."/>
        </authorList>
    </citation>
    <scope>NUCLEOTIDE SEQUENCE [LARGE SCALE GENOMIC DNA]</scope>
    <source>
        <strain evidence="12">Parrot Tar II</strain>
    </source>
</reference>
<evidence type="ECO:0000256" key="6">
    <source>
        <dbReference type="ARBA" id="ARBA00023139"/>
    </source>
</evidence>
<evidence type="ECO:0000256" key="7">
    <source>
        <dbReference type="ARBA" id="ARBA00023288"/>
    </source>
</evidence>
<dbReference type="GO" id="GO:0005783">
    <property type="term" value="C:endoplasmic reticulum"/>
    <property type="evidence" value="ECO:0007669"/>
    <property type="project" value="TreeGrafter"/>
</dbReference>
<keyword evidence="6" id="KW-0564">Palmitate</keyword>
<keyword evidence="3 10" id="KW-0812">Transmembrane</keyword>
<evidence type="ECO:0000256" key="10">
    <source>
        <dbReference type="RuleBase" id="RU079119"/>
    </source>
</evidence>
<dbReference type="InterPro" id="IPR001594">
    <property type="entry name" value="Palmitoyltrfase_DHHC"/>
</dbReference>
<dbReference type="PANTHER" id="PTHR22883:SF43">
    <property type="entry name" value="PALMITOYLTRANSFERASE APP"/>
    <property type="match status" value="1"/>
</dbReference>
<keyword evidence="5 10" id="KW-0472">Membrane</keyword>
<evidence type="ECO:0000256" key="2">
    <source>
        <dbReference type="ARBA" id="ARBA00022679"/>
    </source>
</evidence>
<comment type="subcellular location">
    <subcellularLocation>
        <location evidence="1">Endomembrane system</location>
        <topology evidence="1">Multi-pass membrane protein</topology>
    </subcellularLocation>
</comment>
<dbReference type="Pfam" id="PF01529">
    <property type="entry name" value="DHHC"/>
    <property type="match status" value="1"/>
</dbReference>
<dbReference type="OrthoDB" id="4096362at2759"/>
<sequence length="460" mass="52068">MSLSTHRPVKGVMYGVVCPVCCNPMDFECIGETMYGVRCPMCNAMIDLRNPAETLPDTDSGVYDEGTYHREVVLFSAEVEPSTGISASAQVHRLLSSVEEEKRKSMPTVMTVETKQAFAAQRQQALAQRFSFFFPVTHAIEYLVFGKTPYAKIGHVRIFRKRIPFYGYVNICAPQTTTCCAAPCSAIVLFFVPFNWLLARLDIEWISTYYYAELVLIALFYTLLFRLVYSDPGYLKPGYMEDEGGDTAVAAAAAAAENMTLRDIERNQRESLWEDVNGVPMERKWCSTCNMHRPVRAAHCYICGLCCYQHDHHCSVIGICVGGRRVEMFSMFVSVAMMMCALPTTLIIVALWSNWKKFTVVVLTVAFLLLVMLVPLSIFVGITAISMWQSIAGEVSTRERLQHVFAHKRNPYDRGFFKNLYYHLVQRRVAAPLFTDDFVKKCALRPQEHELGTGFSETCI</sequence>
<dbReference type="GO" id="GO:0005794">
    <property type="term" value="C:Golgi apparatus"/>
    <property type="evidence" value="ECO:0007669"/>
    <property type="project" value="TreeGrafter"/>
</dbReference>
<feature type="transmembrane region" description="Helical" evidence="10">
    <location>
        <begin position="332"/>
        <end position="352"/>
    </location>
</feature>
<feature type="transmembrane region" description="Helical" evidence="10">
    <location>
        <begin position="208"/>
        <end position="229"/>
    </location>
</feature>
<keyword evidence="13" id="KW-1185">Reference proteome</keyword>